<dbReference type="Gene3D" id="3.10.129.10">
    <property type="entry name" value="Hotdog Thioesterase"/>
    <property type="match status" value="1"/>
</dbReference>
<dbReference type="PRINTS" id="PR01483">
    <property type="entry name" value="FASYNTHASE"/>
</dbReference>
<dbReference type="CDD" id="cd03441">
    <property type="entry name" value="R_hydratase_like"/>
    <property type="match status" value="1"/>
</dbReference>
<dbReference type="InterPro" id="IPR002539">
    <property type="entry name" value="MaoC-like_dom"/>
</dbReference>
<dbReference type="SUPFAM" id="SSF54637">
    <property type="entry name" value="Thioesterase/thiol ester dehydrase-isomerase"/>
    <property type="match status" value="1"/>
</dbReference>
<name>A0A7C9VCP4_9HYPH</name>
<feature type="domain" description="MaoC-like" evidence="1">
    <location>
        <begin position="22"/>
        <end position="115"/>
    </location>
</feature>
<evidence type="ECO:0000313" key="2">
    <source>
        <dbReference type="EMBL" id="NGN41710.1"/>
    </source>
</evidence>
<dbReference type="GO" id="GO:0005835">
    <property type="term" value="C:fatty acid synthase complex"/>
    <property type="evidence" value="ECO:0007669"/>
    <property type="project" value="InterPro"/>
</dbReference>
<dbReference type="Pfam" id="PF01575">
    <property type="entry name" value="MaoC_dehydratas"/>
    <property type="match status" value="1"/>
</dbReference>
<dbReference type="RefSeq" id="WP_165117388.1">
    <property type="nucleotide sequence ID" value="NZ_JAAKZG010000004.1"/>
</dbReference>
<evidence type="ECO:0000313" key="3">
    <source>
        <dbReference type="Proteomes" id="UP000481252"/>
    </source>
</evidence>
<dbReference type="InterPro" id="IPR029069">
    <property type="entry name" value="HotDog_dom_sf"/>
</dbReference>
<dbReference type="InterPro" id="IPR003965">
    <property type="entry name" value="Fatty_acid_synthase"/>
</dbReference>
<proteinExistence type="predicted"/>
<gene>
    <name evidence="2" type="ORF">G6N74_11575</name>
</gene>
<dbReference type="GO" id="GO:0019171">
    <property type="term" value="F:(3R)-hydroxyacyl-[acyl-carrier-protein] dehydratase activity"/>
    <property type="evidence" value="ECO:0007669"/>
    <property type="project" value="TreeGrafter"/>
</dbReference>
<dbReference type="PANTHER" id="PTHR43437:SF3">
    <property type="entry name" value="HYDROXYACYL-THIOESTER DEHYDRATASE TYPE 2, MITOCHONDRIAL"/>
    <property type="match status" value="1"/>
</dbReference>
<evidence type="ECO:0000259" key="1">
    <source>
        <dbReference type="Pfam" id="PF01575"/>
    </source>
</evidence>
<dbReference type="Proteomes" id="UP000481252">
    <property type="component" value="Unassembled WGS sequence"/>
</dbReference>
<dbReference type="AlphaFoldDB" id="A0A7C9VCP4"/>
<reference evidence="2 3" key="1">
    <citation type="submission" date="2020-02" db="EMBL/GenBank/DDBJ databases">
        <title>Genome sequence of the type strain CGMCC 1.15528 of Mesorhizobium zhangyense.</title>
        <authorList>
            <person name="Gao J."/>
            <person name="Sun J."/>
        </authorList>
    </citation>
    <scope>NUCLEOTIDE SEQUENCE [LARGE SCALE GENOMIC DNA]</scope>
    <source>
        <strain evidence="2 3">CGMCC 1.15528</strain>
    </source>
</reference>
<protein>
    <submittedName>
        <fullName evidence="2">MaoC family dehydratase</fullName>
    </submittedName>
</protein>
<keyword evidence="3" id="KW-1185">Reference proteome</keyword>
<comment type="caution">
    <text evidence="2">The sequence shown here is derived from an EMBL/GenBank/DDBJ whole genome shotgun (WGS) entry which is preliminary data.</text>
</comment>
<dbReference type="PANTHER" id="PTHR43437">
    <property type="entry name" value="HYDROXYACYL-THIOESTER DEHYDRATASE TYPE 2, MITOCHONDRIAL-RELATED"/>
    <property type="match status" value="1"/>
</dbReference>
<dbReference type="EMBL" id="JAAKZG010000004">
    <property type="protein sequence ID" value="NGN41710.1"/>
    <property type="molecule type" value="Genomic_DNA"/>
</dbReference>
<dbReference type="GO" id="GO:0004312">
    <property type="term" value="F:fatty acid synthase activity"/>
    <property type="evidence" value="ECO:0007669"/>
    <property type="project" value="InterPro"/>
</dbReference>
<sequence length="141" mass="14933">MSASLATRQFSAPGEASPVLVRHVTQGMINAYAEASGDFNPIHVDPEFAAAGPFGRTIAHGLMTLAFVSQMLNEWTAGAFDETGEIDVAFVGPVYTGDTVEVSGTVEDIVERDGRQCARIKLQCSAGVRQILAGHAIQPIE</sequence>
<organism evidence="2 3">
    <name type="scientific">Mesorhizobium zhangyense</name>
    <dbReference type="NCBI Taxonomy" id="1776730"/>
    <lineage>
        <taxon>Bacteria</taxon>
        <taxon>Pseudomonadati</taxon>
        <taxon>Pseudomonadota</taxon>
        <taxon>Alphaproteobacteria</taxon>
        <taxon>Hyphomicrobiales</taxon>
        <taxon>Phyllobacteriaceae</taxon>
        <taxon>Mesorhizobium</taxon>
    </lineage>
</organism>
<accession>A0A7C9VCP4</accession>
<dbReference type="InterPro" id="IPR050965">
    <property type="entry name" value="UPF0336/Enoyl-CoA_hydratase"/>
</dbReference>
<dbReference type="GO" id="GO:0006633">
    <property type="term" value="P:fatty acid biosynthetic process"/>
    <property type="evidence" value="ECO:0007669"/>
    <property type="project" value="InterPro"/>
</dbReference>